<feature type="transmembrane region" description="Helical" evidence="2">
    <location>
        <begin position="6"/>
        <end position="24"/>
    </location>
</feature>
<evidence type="ECO:0000313" key="4">
    <source>
        <dbReference type="Proteomes" id="UP000266934"/>
    </source>
</evidence>
<feature type="region of interest" description="Disordered" evidence="1">
    <location>
        <begin position="129"/>
        <end position="154"/>
    </location>
</feature>
<name>A0A348FW57_9HYPH</name>
<keyword evidence="2" id="KW-0812">Transmembrane</keyword>
<proteinExistence type="predicted"/>
<evidence type="ECO:0000256" key="2">
    <source>
        <dbReference type="SAM" id="Phobius"/>
    </source>
</evidence>
<dbReference type="RefSeq" id="WP_174769504.1">
    <property type="nucleotide sequence ID" value="NZ_AP018907.1"/>
</dbReference>
<feature type="transmembrane region" description="Helical" evidence="2">
    <location>
        <begin position="69"/>
        <end position="100"/>
    </location>
</feature>
<reference evidence="3 4" key="1">
    <citation type="submission" date="2018-08" db="EMBL/GenBank/DDBJ databases">
        <title>Complete genome sequencing of Blastochloris tepida GI.</title>
        <authorList>
            <person name="Tsukatani Y."/>
            <person name="Mori H."/>
        </authorList>
    </citation>
    <scope>NUCLEOTIDE SEQUENCE [LARGE SCALE GENOMIC DNA]</scope>
    <source>
        <strain evidence="3 4">GI</strain>
    </source>
</reference>
<sequence>MDAIGLQDLIVGLVGVGVGGGLFYHAQAHVRRVVDLRQKAEELGHVEEEKPAYIWTAGKTAMMLRPTGLAFVTFLGFVGAIALIAGAIGIFTFIGLLAALTGYGIWLVMHIDYRVSAVPNKPAAPAVTEQAVEATPAEAAEPAPAAATPAPGAA</sequence>
<evidence type="ECO:0000313" key="3">
    <source>
        <dbReference type="EMBL" id="BBF91540.1"/>
    </source>
</evidence>
<protein>
    <submittedName>
        <fullName evidence="3">Uncharacterized protein</fullName>
    </submittedName>
</protein>
<dbReference type="EMBL" id="AP018907">
    <property type="protein sequence ID" value="BBF91540.1"/>
    <property type="molecule type" value="Genomic_DNA"/>
</dbReference>
<evidence type="ECO:0000256" key="1">
    <source>
        <dbReference type="SAM" id="MobiDB-lite"/>
    </source>
</evidence>
<organism evidence="3 4">
    <name type="scientific">Blastochloris tepida</name>
    <dbReference type="NCBI Taxonomy" id="2233851"/>
    <lineage>
        <taxon>Bacteria</taxon>
        <taxon>Pseudomonadati</taxon>
        <taxon>Pseudomonadota</taxon>
        <taxon>Alphaproteobacteria</taxon>
        <taxon>Hyphomicrobiales</taxon>
        <taxon>Blastochloridaceae</taxon>
        <taxon>Blastochloris</taxon>
    </lineage>
</organism>
<dbReference type="AlphaFoldDB" id="A0A348FW57"/>
<dbReference type="KEGG" id="blag:BLTE_02250"/>
<accession>A0A348FW57</accession>
<keyword evidence="2" id="KW-0472">Membrane</keyword>
<keyword evidence="2" id="KW-1133">Transmembrane helix</keyword>
<gene>
    <name evidence="3" type="ORF">BLTE_02250</name>
</gene>
<keyword evidence="4" id="KW-1185">Reference proteome</keyword>
<dbReference type="Proteomes" id="UP000266934">
    <property type="component" value="Chromosome"/>
</dbReference>